<dbReference type="Gene3D" id="3.30.40.10">
    <property type="entry name" value="Zinc/RING finger domain, C3HC4 (zinc finger)"/>
    <property type="match status" value="1"/>
</dbReference>
<feature type="domain" description="RING-type" evidence="6">
    <location>
        <begin position="99"/>
        <end position="141"/>
    </location>
</feature>
<dbReference type="InterPro" id="IPR001841">
    <property type="entry name" value="Znf_RING"/>
</dbReference>
<reference evidence="7" key="1">
    <citation type="journal article" date="2023" name="Nat. Commun.">
        <title>Diploid and tetraploid genomes of Acorus and the evolution of monocots.</title>
        <authorList>
            <person name="Ma L."/>
            <person name="Liu K.W."/>
            <person name="Li Z."/>
            <person name="Hsiao Y.Y."/>
            <person name="Qi Y."/>
            <person name="Fu T."/>
            <person name="Tang G.D."/>
            <person name="Zhang D."/>
            <person name="Sun W.H."/>
            <person name="Liu D.K."/>
            <person name="Li Y."/>
            <person name="Chen G.Z."/>
            <person name="Liu X.D."/>
            <person name="Liao X.Y."/>
            <person name="Jiang Y.T."/>
            <person name="Yu X."/>
            <person name="Hao Y."/>
            <person name="Huang J."/>
            <person name="Zhao X.W."/>
            <person name="Ke S."/>
            <person name="Chen Y.Y."/>
            <person name="Wu W.L."/>
            <person name="Hsu J.L."/>
            <person name="Lin Y.F."/>
            <person name="Huang M.D."/>
            <person name="Li C.Y."/>
            <person name="Huang L."/>
            <person name="Wang Z.W."/>
            <person name="Zhao X."/>
            <person name="Zhong W.Y."/>
            <person name="Peng D.H."/>
            <person name="Ahmad S."/>
            <person name="Lan S."/>
            <person name="Zhang J.S."/>
            <person name="Tsai W.C."/>
            <person name="Van de Peer Y."/>
            <person name="Liu Z.J."/>
        </authorList>
    </citation>
    <scope>NUCLEOTIDE SEQUENCE</scope>
    <source>
        <strain evidence="7">SCP</strain>
    </source>
</reference>
<name>A0AAV9A012_ACOGR</name>
<dbReference type="SUPFAM" id="SSF57850">
    <property type="entry name" value="RING/U-box"/>
    <property type="match status" value="1"/>
</dbReference>
<dbReference type="Pfam" id="PF13639">
    <property type="entry name" value="zf-RING_2"/>
    <property type="match status" value="1"/>
</dbReference>
<comment type="caution">
    <text evidence="7">The sequence shown here is derived from an EMBL/GenBank/DDBJ whole genome shotgun (WGS) entry which is preliminary data.</text>
</comment>
<keyword evidence="8" id="KW-1185">Reference proteome</keyword>
<keyword evidence="5" id="KW-0472">Membrane</keyword>
<dbReference type="GO" id="GO:0008270">
    <property type="term" value="F:zinc ion binding"/>
    <property type="evidence" value="ECO:0007669"/>
    <property type="project" value="UniProtKB-KW"/>
</dbReference>
<organism evidence="7 8">
    <name type="scientific">Acorus gramineus</name>
    <name type="common">Dwarf sweet flag</name>
    <dbReference type="NCBI Taxonomy" id="55184"/>
    <lineage>
        <taxon>Eukaryota</taxon>
        <taxon>Viridiplantae</taxon>
        <taxon>Streptophyta</taxon>
        <taxon>Embryophyta</taxon>
        <taxon>Tracheophyta</taxon>
        <taxon>Spermatophyta</taxon>
        <taxon>Magnoliopsida</taxon>
        <taxon>Liliopsida</taxon>
        <taxon>Acoraceae</taxon>
        <taxon>Acorus</taxon>
    </lineage>
</organism>
<dbReference type="SMART" id="SM00184">
    <property type="entry name" value="RING"/>
    <property type="match status" value="1"/>
</dbReference>
<dbReference type="EMBL" id="JAUJYN010000110">
    <property type="protein sequence ID" value="KAK1256562.1"/>
    <property type="molecule type" value="Genomic_DNA"/>
</dbReference>
<dbReference type="CDD" id="cd16461">
    <property type="entry name" value="RING-H2_EL5-like"/>
    <property type="match status" value="1"/>
</dbReference>
<protein>
    <submittedName>
        <fullName evidence="7">RING-H2 finger protein ATL74</fullName>
    </submittedName>
</protein>
<evidence type="ECO:0000256" key="2">
    <source>
        <dbReference type="ARBA" id="ARBA00022771"/>
    </source>
</evidence>
<sequence>MRNTARLIDFFHFHPPPQPMETPPPSTAENEDMWPPPLAMRWVFGAYLGYQAFAWLYLILRRVYRNRSRSVTALPSEGTFTVGTGSEGEGGGIAVDDECPICLGEFEEGEKVRVLPECEHAFHVSCVDRWLHSHSSCPCCRRICVVRHVSRSQGRCPPLVREDPHRFLP</sequence>
<dbReference type="PROSITE" id="PS50089">
    <property type="entry name" value="ZF_RING_2"/>
    <property type="match status" value="1"/>
</dbReference>
<reference evidence="7" key="2">
    <citation type="submission" date="2023-06" db="EMBL/GenBank/DDBJ databases">
        <authorList>
            <person name="Ma L."/>
            <person name="Liu K.-W."/>
            <person name="Li Z."/>
            <person name="Hsiao Y.-Y."/>
            <person name="Qi Y."/>
            <person name="Fu T."/>
            <person name="Tang G."/>
            <person name="Zhang D."/>
            <person name="Sun W.-H."/>
            <person name="Liu D.-K."/>
            <person name="Li Y."/>
            <person name="Chen G.-Z."/>
            <person name="Liu X.-D."/>
            <person name="Liao X.-Y."/>
            <person name="Jiang Y.-T."/>
            <person name="Yu X."/>
            <person name="Hao Y."/>
            <person name="Huang J."/>
            <person name="Zhao X.-W."/>
            <person name="Ke S."/>
            <person name="Chen Y.-Y."/>
            <person name="Wu W.-L."/>
            <person name="Hsu J.-L."/>
            <person name="Lin Y.-F."/>
            <person name="Huang M.-D."/>
            <person name="Li C.-Y."/>
            <person name="Huang L."/>
            <person name="Wang Z.-W."/>
            <person name="Zhao X."/>
            <person name="Zhong W.-Y."/>
            <person name="Peng D.-H."/>
            <person name="Ahmad S."/>
            <person name="Lan S."/>
            <person name="Zhang J.-S."/>
            <person name="Tsai W.-C."/>
            <person name="Van De Peer Y."/>
            <person name="Liu Z.-J."/>
        </authorList>
    </citation>
    <scope>NUCLEOTIDE SEQUENCE</scope>
    <source>
        <strain evidence="7">SCP</strain>
        <tissue evidence="7">Leaves</tissue>
    </source>
</reference>
<keyword evidence="1" id="KW-0479">Metal-binding</keyword>
<dbReference type="AlphaFoldDB" id="A0AAV9A012"/>
<dbReference type="InterPro" id="IPR013083">
    <property type="entry name" value="Znf_RING/FYVE/PHD"/>
</dbReference>
<keyword evidence="5" id="KW-1133">Transmembrane helix</keyword>
<evidence type="ECO:0000256" key="4">
    <source>
        <dbReference type="PROSITE-ProRule" id="PRU00175"/>
    </source>
</evidence>
<keyword evidence="2 4" id="KW-0863">Zinc-finger</keyword>
<gene>
    <name evidence="7" type="ORF">QJS04_geneDACA019604</name>
</gene>
<evidence type="ECO:0000256" key="5">
    <source>
        <dbReference type="SAM" id="Phobius"/>
    </source>
</evidence>
<proteinExistence type="predicted"/>
<dbReference type="PANTHER" id="PTHR45798:SF97">
    <property type="entry name" value="ALCOHOL-SENSITIVE RING FINGER PROTEIN 1"/>
    <property type="match status" value="1"/>
</dbReference>
<keyword evidence="5" id="KW-0812">Transmembrane</keyword>
<dbReference type="PANTHER" id="PTHR45798">
    <property type="entry name" value="RING-H2 FINGER PROTEIN ATL61-RELATED-RELATED"/>
    <property type="match status" value="1"/>
</dbReference>
<evidence type="ECO:0000313" key="8">
    <source>
        <dbReference type="Proteomes" id="UP001179952"/>
    </source>
</evidence>
<evidence type="ECO:0000256" key="3">
    <source>
        <dbReference type="ARBA" id="ARBA00022833"/>
    </source>
</evidence>
<dbReference type="InterPro" id="IPR052788">
    <property type="entry name" value="RING-type_E3_ligase_ATL"/>
</dbReference>
<evidence type="ECO:0000256" key="1">
    <source>
        <dbReference type="ARBA" id="ARBA00022723"/>
    </source>
</evidence>
<evidence type="ECO:0000313" key="7">
    <source>
        <dbReference type="EMBL" id="KAK1256562.1"/>
    </source>
</evidence>
<feature type="transmembrane region" description="Helical" evidence="5">
    <location>
        <begin position="39"/>
        <end position="60"/>
    </location>
</feature>
<dbReference type="Proteomes" id="UP001179952">
    <property type="component" value="Unassembled WGS sequence"/>
</dbReference>
<keyword evidence="3" id="KW-0862">Zinc</keyword>
<accession>A0AAV9A012</accession>
<evidence type="ECO:0000259" key="6">
    <source>
        <dbReference type="PROSITE" id="PS50089"/>
    </source>
</evidence>